<dbReference type="KEGG" id="bpb:bpr_I0683"/>
<dbReference type="PANTHER" id="PTHR33885:SF3">
    <property type="entry name" value="PHAGE SHOCK PROTEIN C"/>
    <property type="match status" value="1"/>
</dbReference>
<dbReference type="eggNOG" id="COG1983">
    <property type="taxonomic scope" value="Bacteria"/>
</dbReference>
<dbReference type="Pfam" id="PF04024">
    <property type="entry name" value="PspC"/>
    <property type="match status" value="1"/>
</dbReference>
<keyword evidence="2" id="KW-1003">Cell membrane</keyword>
<gene>
    <name evidence="8" type="ordered locus">bpr_I0683</name>
</gene>
<evidence type="ECO:0000256" key="5">
    <source>
        <dbReference type="ARBA" id="ARBA00023136"/>
    </source>
</evidence>
<protein>
    <submittedName>
        <fullName evidence="8">PspC domain-containing protein</fullName>
    </submittedName>
</protein>
<dbReference type="STRING" id="515622.bpr_I0683"/>
<proteinExistence type="predicted"/>
<keyword evidence="4 6" id="KW-1133">Transmembrane helix</keyword>
<evidence type="ECO:0000256" key="2">
    <source>
        <dbReference type="ARBA" id="ARBA00022475"/>
    </source>
</evidence>
<dbReference type="GO" id="GO:0005886">
    <property type="term" value="C:plasma membrane"/>
    <property type="evidence" value="ECO:0007669"/>
    <property type="project" value="UniProtKB-SubCell"/>
</dbReference>
<evidence type="ECO:0000256" key="1">
    <source>
        <dbReference type="ARBA" id="ARBA00004162"/>
    </source>
</evidence>
<dbReference type="PANTHER" id="PTHR33885">
    <property type="entry name" value="PHAGE SHOCK PROTEIN C"/>
    <property type="match status" value="1"/>
</dbReference>
<dbReference type="AlphaFoldDB" id="E0S0V3"/>
<keyword evidence="3 6" id="KW-0812">Transmembrane</keyword>
<dbReference type="HOGENOM" id="CLU_143433_4_3_9"/>
<evidence type="ECO:0000256" key="3">
    <source>
        <dbReference type="ARBA" id="ARBA00022692"/>
    </source>
</evidence>
<dbReference type="InterPro" id="IPR052027">
    <property type="entry name" value="PspC"/>
</dbReference>
<evidence type="ECO:0000313" key="9">
    <source>
        <dbReference type="Proteomes" id="UP000001299"/>
    </source>
</evidence>
<comment type="subcellular location">
    <subcellularLocation>
        <location evidence="1">Cell membrane</location>
        <topology evidence="1">Single-pass membrane protein</topology>
    </subcellularLocation>
</comment>
<accession>E0S0V3</accession>
<sequence>MVMSKKLYRSNDRKVFGVCGGIAEYFDIDPTIVRLIWIILTCSGGSGAVLYLVAAILMDNRPDYVSRYDEDNK</sequence>
<dbReference type="InterPro" id="IPR007168">
    <property type="entry name" value="Phageshock_PspC_N"/>
</dbReference>
<dbReference type="EMBL" id="CP001810">
    <property type="protein sequence ID" value="ADL33428.1"/>
    <property type="molecule type" value="Genomic_DNA"/>
</dbReference>
<evidence type="ECO:0000256" key="4">
    <source>
        <dbReference type="ARBA" id="ARBA00022989"/>
    </source>
</evidence>
<evidence type="ECO:0000256" key="6">
    <source>
        <dbReference type="SAM" id="Phobius"/>
    </source>
</evidence>
<feature type="transmembrane region" description="Helical" evidence="6">
    <location>
        <begin position="35"/>
        <end position="57"/>
    </location>
</feature>
<name>E0S0V3_BUTPB</name>
<keyword evidence="5 6" id="KW-0472">Membrane</keyword>
<evidence type="ECO:0000313" key="8">
    <source>
        <dbReference type="EMBL" id="ADL33428.1"/>
    </source>
</evidence>
<reference evidence="8 9" key="1">
    <citation type="journal article" date="2010" name="PLoS ONE">
        <title>The glycobiome of the rumen bacterium Butyrivibrio proteoclasticus B316(T) highlights adaptation to a polysaccharide-rich environment.</title>
        <authorList>
            <person name="Kelly W.J."/>
            <person name="Leahy S.C."/>
            <person name="Altermann E."/>
            <person name="Yeoman C.J."/>
            <person name="Dunne J.C."/>
            <person name="Kong Z."/>
            <person name="Pacheco D.M."/>
            <person name="Li D."/>
            <person name="Noel S.J."/>
            <person name="Moon C.D."/>
            <person name="Cookson A.L."/>
            <person name="Attwood G.T."/>
        </authorList>
    </citation>
    <scope>NUCLEOTIDE SEQUENCE [LARGE SCALE GENOMIC DNA]</scope>
    <source>
        <strain evidence="9">ATCC 51982 / DSM 14932 / B316</strain>
    </source>
</reference>
<evidence type="ECO:0000259" key="7">
    <source>
        <dbReference type="Pfam" id="PF04024"/>
    </source>
</evidence>
<keyword evidence="9" id="KW-1185">Reference proteome</keyword>
<dbReference type="Proteomes" id="UP000001299">
    <property type="component" value="Chromosome 1"/>
</dbReference>
<organism evidence="8 9">
    <name type="scientific">Butyrivibrio proteoclasticus (strain ATCC 51982 / DSM 14932 / B316)</name>
    <name type="common">Clostridium proteoclasticum</name>
    <dbReference type="NCBI Taxonomy" id="515622"/>
    <lineage>
        <taxon>Bacteria</taxon>
        <taxon>Bacillati</taxon>
        <taxon>Bacillota</taxon>
        <taxon>Clostridia</taxon>
        <taxon>Lachnospirales</taxon>
        <taxon>Lachnospiraceae</taxon>
        <taxon>Butyrivibrio</taxon>
    </lineage>
</organism>
<feature type="domain" description="Phage shock protein PspC N-terminal" evidence="7">
    <location>
        <begin position="5"/>
        <end position="60"/>
    </location>
</feature>